<gene>
    <name evidence="2" type="ORF">Ate02nite_14560</name>
</gene>
<keyword evidence="3" id="KW-1185">Reference proteome</keyword>
<name>A0A919TQV7_9ACTN</name>
<feature type="region of interest" description="Disordered" evidence="1">
    <location>
        <begin position="210"/>
        <end position="233"/>
    </location>
</feature>
<dbReference type="EMBL" id="BOMY01000009">
    <property type="protein sequence ID" value="GIF18726.1"/>
    <property type="molecule type" value="Genomic_DNA"/>
</dbReference>
<feature type="region of interest" description="Disordered" evidence="1">
    <location>
        <begin position="170"/>
        <end position="189"/>
    </location>
</feature>
<protein>
    <recommendedName>
        <fullName evidence="4">PPE family protein</fullName>
    </recommendedName>
</protein>
<evidence type="ECO:0008006" key="4">
    <source>
        <dbReference type="Google" id="ProtNLM"/>
    </source>
</evidence>
<evidence type="ECO:0000313" key="2">
    <source>
        <dbReference type="EMBL" id="GIF18726.1"/>
    </source>
</evidence>
<dbReference type="RefSeq" id="WP_203800891.1">
    <property type="nucleotide sequence ID" value="NZ_BOMY01000009.1"/>
</dbReference>
<accession>A0A919TQV7</accession>
<evidence type="ECO:0000313" key="3">
    <source>
        <dbReference type="Proteomes" id="UP000623608"/>
    </source>
</evidence>
<feature type="compositionally biased region" description="Gly residues" evidence="1">
    <location>
        <begin position="323"/>
        <end position="338"/>
    </location>
</feature>
<sequence>MAGTTNWDSYNLPAIWAMLAPDNVCTGSDRVNAWDSLATAVSEQRKRLLSAGQELAGAWPPEQNASAKIFLTQIDTLLDSMQETMTSAENTHAGLRGVMAAISTAQADVRGWAADREAVSGDLMPRFIDHAEDEYDVKAQQAMREMEAAIADHSKQIQAPALYQMKGAEDDPGAVVLDPSGGSSVGGSGSGAIVRAAPVPVTVPHDPVLPDPVVAGPGAGGPEAGSGSDPSLGVGPGLSGVFAPQATPALTGPTAALGLPTGSGLGGGGFPGVPTGLGLAPGSGLGAGGGLGLGVPGIGGGRTAPSARRAVSMRRGLPSGAVLGEGGLGGGRGAGTGGQMPLNGQPGRRGQRGENDESLIGGEADEQWGTAEGVAPVITPDTTKVRHDPGPGVLGFNR</sequence>
<feature type="region of interest" description="Disordered" evidence="1">
    <location>
        <begin position="320"/>
        <end position="398"/>
    </location>
</feature>
<evidence type="ECO:0000256" key="1">
    <source>
        <dbReference type="SAM" id="MobiDB-lite"/>
    </source>
</evidence>
<reference evidence="2" key="1">
    <citation type="submission" date="2021-01" db="EMBL/GenBank/DDBJ databases">
        <title>Whole genome shotgun sequence of Actinoplanes tereljensis NBRC 105297.</title>
        <authorList>
            <person name="Komaki H."/>
            <person name="Tamura T."/>
        </authorList>
    </citation>
    <scope>NUCLEOTIDE SEQUENCE</scope>
    <source>
        <strain evidence="2">NBRC 105297</strain>
    </source>
</reference>
<proteinExistence type="predicted"/>
<organism evidence="2 3">
    <name type="scientific">Paractinoplanes tereljensis</name>
    <dbReference type="NCBI Taxonomy" id="571912"/>
    <lineage>
        <taxon>Bacteria</taxon>
        <taxon>Bacillati</taxon>
        <taxon>Actinomycetota</taxon>
        <taxon>Actinomycetes</taxon>
        <taxon>Micromonosporales</taxon>
        <taxon>Micromonosporaceae</taxon>
        <taxon>Paractinoplanes</taxon>
    </lineage>
</organism>
<comment type="caution">
    <text evidence="2">The sequence shown here is derived from an EMBL/GenBank/DDBJ whole genome shotgun (WGS) entry which is preliminary data.</text>
</comment>
<dbReference type="Proteomes" id="UP000623608">
    <property type="component" value="Unassembled WGS sequence"/>
</dbReference>
<dbReference type="AlphaFoldDB" id="A0A919TQV7"/>